<evidence type="ECO:0000256" key="1">
    <source>
        <dbReference type="SAM" id="MobiDB-lite"/>
    </source>
</evidence>
<protein>
    <submittedName>
        <fullName evidence="2">Protein SZT2</fullName>
    </submittedName>
</protein>
<dbReference type="GO" id="GO:0005777">
    <property type="term" value="C:peroxisome"/>
    <property type="evidence" value="ECO:0007669"/>
    <property type="project" value="InterPro"/>
</dbReference>
<reference evidence="2" key="1">
    <citation type="submission" date="2022-08" db="EMBL/GenBank/DDBJ databases">
        <title>Genome sequencing of akame (Lates japonicus).</title>
        <authorList>
            <person name="Hashiguchi Y."/>
            <person name="Takahashi H."/>
        </authorList>
    </citation>
    <scope>NUCLEOTIDE SEQUENCE</scope>
    <source>
        <strain evidence="2">Kochi</strain>
    </source>
</reference>
<dbReference type="EMBL" id="BRZM01000079">
    <property type="protein sequence ID" value="GLD65334.1"/>
    <property type="molecule type" value="Genomic_DNA"/>
</dbReference>
<sequence length="161" mass="17708">MGTEVSHSRPDDSTGEMIFDEVFHASKCLAGLAQPFKVPGTDQLFKPKIFITILAYSSIIGLTSHQVLVQGCQLDKTDLDDFLHHIYQQLRAVESNIAEVLHQQHEQSVEPVQNSGLHSNNPDNQPHRKQGISMVSADMGLVSMVRQGILALQLLPPNSSA</sequence>
<name>A0AAD3N4F5_LATJO</name>
<dbReference type="Proteomes" id="UP001279410">
    <property type="component" value="Unassembled WGS sequence"/>
</dbReference>
<feature type="non-terminal residue" evidence="2">
    <location>
        <position position="1"/>
    </location>
</feature>
<dbReference type="InterPro" id="IPR033228">
    <property type="entry name" value="SZT2"/>
</dbReference>
<dbReference type="PANTHER" id="PTHR14918">
    <property type="entry name" value="KICSTOR COMPLEX PROTEIN SZT2"/>
    <property type="match status" value="1"/>
</dbReference>
<feature type="compositionally biased region" description="Polar residues" evidence="1">
    <location>
        <begin position="110"/>
        <end position="124"/>
    </location>
</feature>
<keyword evidence="3" id="KW-1185">Reference proteome</keyword>
<accession>A0AAD3N4F5</accession>
<dbReference type="PANTHER" id="PTHR14918:SF3">
    <property type="entry name" value="KICSTOR COMPLEX PROTEIN SZT2"/>
    <property type="match status" value="1"/>
</dbReference>
<evidence type="ECO:0000313" key="3">
    <source>
        <dbReference type="Proteomes" id="UP001279410"/>
    </source>
</evidence>
<evidence type="ECO:0000313" key="2">
    <source>
        <dbReference type="EMBL" id="GLD65334.1"/>
    </source>
</evidence>
<gene>
    <name evidence="2" type="ORF">AKAME5_001680900</name>
</gene>
<feature type="region of interest" description="Disordered" evidence="1">
    <location>
        <begin position="104"/>
        <end position="130"/>
    </location>
</feature>
<proteinExistence type="predicted"/>
<comment type="caution">
    <text evidence="2">The sequence shown here is derived from an EMBL/GenBank/DDBJ whole genome shotgun (WGS) entry which is preliminary data.</text>
</comment>
<dbReference type="AlphaFoldDB" id="A0AAD3N4F5"/>
<organism evidence="2 3">
    <name type="scientific">Lates japonicus</name>
    <name type="common">Japanese lates</name>
    <dbReference type="NCBI Taxonomy" id="270547"/>
    <lineage>
        <taxon>Eukaryota</taxon>
        <taxon>Metazoa</taxon>
        <taxon>Chordata</taxon>
        <taxon>Craniata</taxon>
        <taxon>Vertebrata</taxon>
        <taxon>Euteleostomi</taxon>
        <taxon>Actinopterygii</taxon>
        <taxon>Neopterygii</taxon>
        <taxon>Teleostei</taxon>
        <taxon>Neoteleostei</taxon>
        <taxon>Acanthomorphata</taxon>
        <taxon>Carangaria</taxon>
        <taxon>Carangaria incertae sedis</taxon>
        <taxon>Centropomidae</taxon>
        <taxon>Lates</taxon>
    </lineage>
</organism>